<protein>
    <submittedName>
        <fullName evidence="5">Regulatory protein GntR, HTH</fullName>
    </submittedName>
</protein>
<dbReference type="PANTHER" id="PTHR43537">
    <property type="entry name" value="TRANSCRIPTIONAL REGULATOR, GNTR FAMILY"/>
    <property type="match status" value="1"/>
</dbReference>
<dbReference type="InterPro" id="IPR011711">
    <property type="entry name" value="GntR_C"/>
</dbReference>
<evidence type="ECO:0000313" key="6">
    <source>
        <dbReference type="Proteomes" id="UP001321542"/>
    </source>
</evidence>
<dbReference type="SMART" id="SM00895">
    <property type="entry name" value="FCD"/>
    <property type="match status" value="1"/>
</dbReference>
<sequence length="234" mass="25857">MDAETELLVNLLTQATADGHSGRLPTERELGARLGVSRGALRERLATLEAMGMVRRRQGSGTYLEAPDPAFARLYFNLAVRFGQISTAELERAREMLETAVVRSAAERATTEDVGRLRAQIDEMYAASSADDVERGDSADYEFHRLLYRIADNPVLDLLTDGLSAALRGLLHDRRRSAWEAEDLKAGGTPRRRVTDAVHEEIADAIAANDPEAATLAVKHHYEVWRQITGKTSD</sequence>
<evidence type="ECO:0000256" key="2">
    <source>
        <dbReference type="ARBA" id="ARBA00023125"/>
    </source>
</evidence>
<dbReference type="InterPro" id="IPR036388">
    <property type="entry name" value="WH-like_DNA-bd_sf"/>
</dbReference>
<dbReference type="Gene3D" id="1.10.10.10">
    <property type="entry name" value="Winged helix-like DNA-binding domain superfamily/Winged helix DNA-binding domain"/>
    <property type="match status" value="1"/>
</dbReference>
<evidence type="ECO:0000313" key="5">
    <source>
        <dbReference type="EMBL" id="BBC28819.1"/>
    </source>
</evidence>
<evidence type="ECO:0000256" key="1">
    <source>
        <dbReference type="ARBA" id="ARBA00023015"/>
    </source>
</evidence>
<evidence type="ECO:0000259" key="4">
    <source>
        <dbReference type="PROSITE" id="PS50949"/>
    </source>
</evidence>
<dbReference type="Gene3D" id="1.20.120.530">
    <property type="entry name" value="GntR ligand-binding domain-like"/>
    <property type="match status" value="1"/>
</dbReference>
<keyword evidence="6" id="KW-1185">Reference proteome</keyword>
<dbReference type="EMBL" id="AP018448">
    <property type="protein sequence ID" value="BBC28819.1"/>
    <property type="molecule type" value="Genomic_DNA"/>
</dbReference>
<keyword evidence="1" id="KW-0805">Transcription regulation</keyword>
<keyword evidence="2" id="KW-0238">DNA-binding</keyword>
<gene>
    <name evidence="5" type="ORF">SGFS_001100</name>
</gene>
<dbReference type="CDD" id="cd07377">
    <property type="entry name" value="WHTH_GntR"/>
    <property type="match status" value="1"/>
</dbReference>
<proteinExistence type="predicted"/>
<keyword evidence="3" id="KW-0804">Transcription</keyword>
<reference evidence="5 6" key="2">
    <citation type="journal article" date="2023" name="ChemBioChem">
        <title>Acyltransferase Domain Exchange between Two Independent Type I Polyketide Synthases in the Same Producer Strain of Macrolide Antibiotics.</title>
        <authorList>
            <person name="Kudo F."/>
            <person name="Kishikawa K."/>
            <person name="Tsuboi K."/>
            <person name="Kido T."/>
            <person name="Usui T."/>
            <person name="Hashimoto J."/>
            <person name="Shin-Ya K."/>
            <person name="Miyanaga A."/>
            <person name="Eguchi T."/>
        </authorList>
    </citation>
    <scope>NUCLEOTIDE SEQUENCE [LARGE SCALE GENOMIC DNA]</scope>
    <source>
        <strain evidence="5 6">A-8890</strain>
    </source>
</reference>
<dbReference type="Pfam" id="PF07729">
    <property type="entry name" value="FCD"/>
    <property type="match status" value="1"/>
</dbReference>
<reference evidence="5 6" key="1">
    <citation type="journal article" date="2010" name="ChemBioChem">
        <title>Cloning and characterization of the biosynthetic gene cluster of 16-membered macrolide antibiotic FD-891: involvement of a dual functional cytochrome P450 monooxygenase catalyzing epoxidation and hydroxylation.</title>
        <authorList>
            <person name="Kudo F."/>
            <person name="Motegi A."/>
            <person name="Mizoue K."/>
            <person name="Eguchi T."/>
        </authorList>
    </citation>
    <scope>NUCLEOTIDE SEQUENCE [LARGE SCALE GENOMIC DNA]</scope>
    <source>
        <strain evidence="5 6">A-8890</strain>
    </source>
</reference>
<dbReference type="SMART" id="SM00345">
    <property type="entry name" value="HTH_GNTR"/>
    <property type="match status" value="1"/>
</dbReference>
<dbReference type="SUPFAM" id="SSF46785">
    <property type="entry name" value="Winged helix' DNA-binding domain"/>
    <property type="match status" value="1"/>
</dbReference>
<feature type="domain" description="HTH gntR-type" evidence="4">
    <location>
        <begin position="1"/>
        <end position="67"/>
    </location>
</feature>
<dbReference type="InterPro" id="IPR019885">
    <property type="entry name" value="Tscrpt_reg_HTH_AsnC-type_CS"/>
</dbReference>
<dbReference type="RefSeq" id="WP_286246723.1">
    <property type="nucleotide sequence ID" value="NZ_AP018448.1"/>
</dbReference>
<evidence type="ECO:0000256" key="3">
    <source>
        <dbReference type="ARBA" id="ARBA00023163"/>
    </source>
</evidence>
<dbReference type="PANTHER" id="PTHR43537:SF5">
    <property type="entry name" value="UXU OPERON TRANSCRIPTIONAL REGULATOR"/>
    <property type="match status" value="1"/>
</dbReference>
<dbReference type="InterPro" id="IPR008920">
    <property type="entry name" value="TF_FadR/GntR_C"/>
</dbReference>
<dbReference type="Pfam" id="PF00392">
    <property type="entry name" value="GntR"/>
    <property type="match status" value="1"/>
</dbReference>
<dbReference type="Proteomes" id="UP001321542">
    <property type="component" value="Chromosome"/>
</dbReference>
<dbReference type="PRINTS" id="PR00035">
    <property type="entry name" value="HTHGNTR"/>
</dbReference>
<dbReference type="InterPro" id="IPR036390">
    <property type="entry name" value="WH_DNA-bd_sf"/>
</dbReference>
<dbReference type="PROSITE" id="PS00519">
    <property type="entry name" value="HTH_ASNC_1"/>
    <property type="match status" value="1"/>
</dbReference>
<dbReference type="SUPFAM" id="SSF48008">
    <property type="entry name" value="GntR ligand-binding domain-like"/>
    <property type="match status" value="1"/>
</dbReference>
<accession>A0ABN5V682</accession>
<dbReference type="InterPro" id="IPR000524">
    <property type="entry name" value="Tscrpt_reg_HTH_GntR"/>
</dbReference>
<name>A0ABN5V682_9ACTN</name>
<dbReference type="PROSITE" id="PS50949">
    <property type="entry name" value="HTH_GNTR"/>
    <property type="match status" value="1"/>
</dbReference>
<organism evidence="5 6">
    <name type="scientific">Streptomyces graminofaciens</name>
    <dbReference type="NCBI Taxonomy" id="68212"/>
    <lineage>
        <taxon>Bacteria</taxon>
        <taxon>Bacillati</taxon>
        <taxon>Actinomycetota</taxon>
        <taxon>Actinomycetes</taxon>
        <taxon>Kitasatosporales</taxon>
        <taxon>Streptomycetaceae</taxon>
        <taxon>Streptomyces</taxon>
    </lineage>
</organism>